<keyword evidence="2" id="KW-1185">Reference proteome</keyword>
<dbReference type="EMBL" id="CM056809">
    <property type="protein sequence ID" value="KAJ8649458.1"/>
    <property type="molecule type" value="Genomic_DNA"/>
</dbReference>
<comment type="caution">
    <text evidence="1">The sequence shown here is derived from an EMBL/GenBank/DDBJ whole genome shotgun (WGS) entry which is preliminary data.</text>
</comment>
<gene>
    <name evidence="1" type="ORF">MRB53_002481</name>
</gene>
<sequence>MASCDCQIAEIAKPFLLTSCDVASSRWMDEDINRTCGRRAMPHDISVLDHLAYKITGFGRRRTEPVLLCSISNSEPEEENLKFTCMDMPLGQELADRRARNSSE</sequence>
<evidence type="ECO:0000313" key="2">
    <source>
        <dbReference type="Proteomes" id="UP001234297"/>
    </source>
</evidence>
<dbReference type="Proteomes" id="UP001234297">
    <property type="component" value="Chromosome 1"/>
</dbReference>
<evidence type="ECO:0000313" key="1">
    <source>
        <dbReference type="EMBL" id="KAJ8649458.1"/>
    </source>
</evidence>
<accession>A0ACC2MVB8</accession>
<protein>
    <submittedName>
        <fullName evidence="1">Uncharacterized protein</fullName>
    </submittedName>
</protein>
<reference evidence="1 2" key="1">
    <citation type="journal article" date="2022" name="Hortic Res">
        <title>A haplotype resolved chromosomal level avocado genome allows analysis of novel avocado genes.</title>
        <authorList>
            <person name="Nath O."/>
            <person name="Fletcher S.J."/>
            <person name="Hayward A."/>
            <person name="Shaw L.M."/>
            <person name="Masouleh A.K."/>
            <person name="Furtado A."/>
            <person name="Henry R.J."/>
            <person name="Mitter N."/>
        </authorList>
    </citation>
    <scope>NUCLEOTIDE SEQUENCE [LARGE SCALE GENOMIC DNA]</scope>
    <source>
        <strain evidence="2">cv. Hass</strain>
    </source>
</reference>
<name>A0ACC2MVB8_PERAE</name>
<proteinExistence type="predicted"/>
<organism evidence="1 2">
    <name type="scientific">Persea americana</name>
    <name type="common">Avocado</name>
    <dbReference type="NCBI Taxonomy" id="3435"/>
    <lineage>
        <taxon>Eukaryota</taxon>
        <taxon>Viridiplantae</taxon>
        <taxon>Streptophyta</taxon>
        <taxon>Embryophyta</taxon>
        <taxon>Tracheophyta</taxon>
        <taxon>Spermatophyta</taxon>
        <taxon>Magnoliopsida</taxon>
        <taxon>Magnoliidae</taxon>
        <taxon>Laurales</taxon>
        <taxon>Lauraceae</taxon>
        <taxon>Persea</taxon>
    </lineage>
</organism>